<keyword evidence="2" id="KW-1185">Reference proteome</keyword>
<organism evidence="1 2">
    <name type="scientific">Rhodococcus sacchari</name>
    <dbReference type="NCBI Taxonomy" id="2962047"/>
    <lineage>
        <taxon>Bacteria</taxon>
        <taxon>Bacillati</taxon>
        <taxon>Actinomycetota</taxon>
        <taxon>Actinomycetes</taxon>
        <taxon>Mycobacteriales</taxon>
        <taxon>Nocardiaceae</taxon>
        <taxon>Rhodococcus</taxon>
    </lineage>
</organism>
<sequence length="512" mass="54324">MPPTDSMFLLGESRDQPMHVGGLILLRPAPGTNAPDLAQMFAGNLADATDTEFEGTGSDATAVDTFWRKRAVRSLTTLGQWAWEDDRNFDLSYHVRRNALPRPGGLDELWELVSRLHGTLLDRRRPLWEVHLIEGLADGRLAVYTKIHHALADGVGAMKLLRRALSPDPDRTGMPAPWAPISAPRRPHGAGTTLDLPEAAVQAVRTVATDAVGVLPALAGTVERALRGKGGSLSLAAPNTIINVPVTGTRRFAARSWPLDRLRAVAAAAGSTVNDVVLAMSSGALRAFLLDHDALPDRSLVAMVPVCLRPDKDCSGNEVGVLMCDLGTDVDSPAERLATISASMTRGKESMRGMSSLSRLATSALGVAPLAVGILTRNRALPRPPFNVIVSNVPGSPDPLYWNGARVEAIHPLSVPVDGQALNITCTSTDDAIAFGLTSCSRILPHLQPLLDHLDAALVALEDAVGVSPALKTTEITETTEVTETAAITDRQTSPEVTDSTRVPAEATAHAV</sequence>
<dbReference type="Proteomes" id="UP001156484">
    <property type="component" value="Chromosome"/>
</dbReference>
<evidence type="ECO:0000313" key="1">
    <source>
        <dbReference type="EMBL" id="UYP17360.1"/>
    </source>
</evidence>
<name>A0ACD4DBD3_9NOCA</name>
<gene>
    <name evidence="1" type="ORF">OED52_11645</name>
</gene>
<evidence type="ECO:0000313" key="2">
    <source>
        <dbReference type="Proteomes" id="UP001156484"/>
    </source>
</evidence>
<reference evidence="1" key="1">
    <citation type="submission" date="2022-10" db="EMBL/GenBank/DDBJ databases">
        <title>Rhodococcus ferula Z13 complete genome.</title>
        <authorList>
            <person name="Long X."/>
            <person name="Zang M."/>
        </authorList>
    </citation>
    <scope>NUCLEOTIDE SEQUENCE</scope>
    <source>
        <strain evidence="1">Z13</strain>
    </source>
</reference>
<proteinExistence type="predicted"/>
<accession>A0ACD4DBD3</accession>
<protein>
    <submittedName>
        <fullName evidence="1">Wax ester/triacylglycerol synthase family O-acyltransferase</fullName>
    </submittedName>
</protein>
<dbReference type="EMBL" id="CP107551">
    <property type="protein sequence ID" value="UYP17360.1"/>
    <property type="molecule type" value="Genomic_DNA"/>
</dbReference>